<sequence length="277" mass="31306">MPKDRITITLEKELLKKLDTLVDGRDIRSRSHAIERALFSHLEEGKVKQALILAGGEGTRLRPFTYEIPKPLIPIKGKPMLEHIINHLLAYGVKNFILSVGYMSEKIISHFGDGKKLGVHIDYVIEKERLGTAGPLRLAKDLLEEDFLMLNGDILSRVNITEFFAHHQKMNGLGTIVLVAVNDPSKYGTVDLYGNKIMKFVEKPKKSKVVSNLVNGGIYLLKSDIIDYVPKKGFSMIEKDVFPKLAQEEKLYGYIYTGPWYDLGTIESYGQAIKNWS</sequence>
<dbReference type="InterPro" id="IPR013321">
    <property type="entry name" value="Arc_rbn_hlx_hlx"/>
</dbReference>
<dbReference type="SUPFAM" id="SSF53448">
    <property type="entry name" value="Nucleotide-diphospho-sugar transferases"/>
    <property type="match status" value="1"/>
</dbReference>
<comment type="caution">
    <text evidence="3">The sequence shown here is derived from an EMBL/GenBank/DDBJ whole genome shotgun (WGS) entry which is preliminary data.</text>
</comment>
<feature type="domain" description="Ribbon-helix-helix protein CopG" evidence="2">
    <location>
        <begin position="5"/>
        <end position="43"/>
    </location>
</feature>
<keyword evidence="3" id="KW-0808">Transferase</keyword>
<evidence type="ECO:0000259" key="1">
    <source>
        <dbReference type="Pfam" id="PF00483"/>
    </source>
</evidence>
<dbReference type="AlphaFoldDB" id="A0A832V4B0"/>
<accession>A0A832V4B0</accession>
<dbReference type="Pfam" id="PF01402">
    <property type="entry name" value="RHH_1"/>
    <property type="match status" value="1"/>
</dbReference>
<proteinExistence type="predicted"/>
<organism evidence="3 4">
    <name type="scientific">Candidatus Naiadarchaeum limnaeum</name>
    <dbReference type="NCBI Taxonomy" id="2756139"/>
    <lineage>
        <taxon>Archaea</taxon>
        <taxon>Candidatus Undinarchaeota</taxon>
        <taxon>Candidatus Undinarchaeia</taxon>
        <taxon>Candidatus Naiadarchaeales</taxon>
        <taxon>Candidatus Naiadarchaeaceae</taxon>
        <taxon>Candidatus Naiadarchaeum</taxon>
    </lineage>
</organism>
<evidence type="ECO:0000313" key="4">
    <source>
        <dbReference type="Proteomes" id="UP000646946"/>
    </source>
</evidence>
<dbReference type="EMBL" id="DVAB01000033">
    <property type="protein sequence ID" value="HIK00687.1"/>
    <property type="molecule type" value="Genomic_DNA"/>
</dbReference>
<dbReference type="Proteomes" id="UP000646946">
    <property type="component" value="Unassembled WGS sequence"/>
</dbReference>
<gene>
    <name evidence="3" type="ORF">H1016_04055</name>
</gene>
<dbReference type="InterPro" id="IPR002145">
    <property type="entry name" value="CopG"/>
</dbReference>
<evidence type="ECO:0000313" key="3">
    <source>
        <dbReference type="EMBL" id="HIK00687.1"/>
    </source>
</evidence>
<dbReference type="InterPro" id="IPR005835">
    <property type="entry name" value="NTP_transferase_dom"/>
</dbReference>
<dbReference type="Pfam" id="PF00483">
    <property type="entry name" value="NTP_transferase"/>
    <property type="match status" value="1"/>
</dbReference>
<dbReference type="Gene3D" id="1.10.1220.10">
    <property type="entry name" value="Met repressor-like"/>
    <property type="match status" value="1"/>
</dbReference>
<feature type="domain" description="Nucleotidyl transferase" evidence="1">
    <location>
        <begin position="50"/>
        <end position="274"/>
    </location>
</feature>
<dbReference type="GO" id="GO:0006355">
    <property type="term" value="P:regulation of DNA-templated transcription"/>
    <property type="evidence" value="ECO:0007669"/>
    <property type="project" value="InterPro"/>
</dbReference>
<dbReference type="Gene3D" id="3.90.550.10">
    <property type="entry name" value="Spore Coat Polysaccharide Biosynthesis Protein SpsA, Chain A"/>
    <property type="match status" value="1"/>
</dbReference>
<dbReference type="CDD" id="cd22231">
    <property type="entry name" value="RHH_NikR_HicB-like"/>
    <property type="match status" value="1"/>
</dbReference>
<dbReference type="InterPro" id="IPR050486">
    <property type="entry name" value="Mannose-1P_guanyltransferase"/>
</dbReference>
<dbReference type="PANTHER" id="PTHR22572">
    <property type="entry name" value="SUGAR-1-PHOSPHATE GUANYL TRANSFERASE"/>
    <property type="match status" value="1"/>
</dbReference>
<dbReference type="CDD" id="cd04181">
    <property type="entry name" value="NTP_transferase"/>
    <property type="match status" value="1"/>
</dbReference>
<evidence type="ECO:0000259" key="2">
    <source>
        <dbReference type="Pfam" id="PF01402"/>
    </source>
</evidence>
<protein>
    <submittedName>
        <fullName evidence="3">NTP transferase domain-containing protein</fullName>
    </submittedName>
</protein>
<dbReference type="InterPro" id="IPR029044">
    <property type="entry name" value="Nucleotide-diphossugar_trans"/>
</dbReference>
<keyword evidence="4" id="KW-1185">Reference proteome</keyword>
<dbReference type="GO" id="GO:0016740">
    <property type="term" value="F:transferase activity"/>
    <property type="evidence" value="ECO:0007669"/>
    <property type="project" value="UniProtKB-KW"/>
</dbReference>
<dbReference type="SUPFAM" id="SSF47598">
    <property type="entry name" value="Ribbon-helix-helix"/>
    <property type="match status" value="1"/>
</dbReference>
<reference evidence="3 4" key="1">
    <citation type="journal article" name="Nat. Commun.">
        <title>Undinarchaeota illuminate DPANN phylogeny and the impact of gene transfer on archaeal evolution.</title>
        <authorList>
            <person name="Dombrowski N."/>
            <person name="Williams T.A."/>
            <person name="Sun J."/>
            <person name="Woodcroft B.J."/>
            <person name="Lee J.H."/>
            <person name="Minh B.Q."/>
            <person name="Rinke C."/>
            <person name="Spang A."/>
        </authorList>
    </citation>
    <scope>NUCLEOTIDE SEQUENCE [LARGE SCALE GENOMIC DNA]</scope>
    <source>
        <strain evidence="3">MAG_bin1129</strain>
    </source>
</reference>
<dbReference type="InterPro" id="IPR010985">
    <property type="entry name" value="Ribbon_hlx_hlx"/>
</dbReference>
<name>A0A832V4B0_9ARCH</name>